<dbReference type="Proteomes" id="UP001153269">
    <property type="component" value="Unassembled WGS sequence"/>
</dbReference>
<sequence length="242" mass="26664">MTHYSTFPANLQRKRKERELQWYGEDGEQRTNAREPLEFHRLGKRRTRPLTQDTHCWAPLGPASFPHGLQLQTARGDWVHSTPGLVSSPMGTHQPPYCMHLSNPPSLLSLLLIRASSLEPSWPLLSSPMSPPHPRKASPSSSLSLSFQKRITPIPLAPVLSFLPFDGGSPFTTVTDLCLFGFHVLPPSRARSSTHLLSLVCQTAQCSDCLRVQQQKEECVVQTSSPLHGLGSLSFDAGANAA</sequence>
<protein>
    <submittedName>
        <fullName evidence="1">Uncharacterized protein</fullName>
    </submittedName>
</protein>
<organism evidence="1 2">
    <name type="scientific">Pleuronectes platessa</name>
    <name type="common">European plaice</name>
    <dbReference type="NCBI Taxonomy" id="8262"/>
    <lineage>
        <taxon>Eukaryota</taxon>
        <taxon>Metazoa</taxon>
        <taxon>Chordata</taxon>
        <taxon>Craniata</taxon>
        <taxon>Vertebrata</taxon>
        <taxon>Euteleostomi</taxon>
        <taxon>Actinopterygii</taxon>
        <taxon>Neopterygii</taxon>
        <taxon>Teleostei</taxon>
        <taxon>Neoteleostei</taxon>
        <taxon>Acanthomorphata</taxon>
        <taxon>Carangaria</taxon>
        <taxon>Pleuronectiformes</taxon>
        <taxon>Pleuronectoidei</taxon>
        <taxon>Pleuronectidae</taxon>
        <taxon>Pleuronectes</taxon>
    </lineage>
</organism>
<accession>A0A9N7U9X2</accession>
<comment type="caution">
    <text evidence="1">The sequence shown here is derived from an EMBL/GenBank/DDBJ whole genome shotgun (WGS) entry which is preliminary data.</text>
</comment>
<dbReference type="EMBL" id="CADEAL010000891">
    <property type="protein sequence ID" value="CAB1426536.1"/>
    <property type="molecule type" value="Genomic_DNA"/>
</dbReference>
<evidence type="ECO:0000313" key="2">
    <source>
        <dbReference type="Proteomes" id="UP001153269"/>
    </source>
</evidence>
<evidence type="ECO:0000313" key="1">
    <source>
        <dbReference type="EMBL" id="CAB1426536.1"/>
    </source>
</evidence>
<gene>
    <name evidence="1" type="ORF">PLEPLA_LOCUS14472</name>
</gene>
<reference evidence="1" key="1">
    <citation type="submission" date="2020-03" db="EMBL/GenBank/DDBJ databases">
        <authorList>
            <person name="Weist P."/>
        </authorList>
    </citation>
    <scope>NUCLEOTIDE SEQUENCE</scope>
</reference>
<name>A0A9N7U9X2_PLEPL</name>
<proteinExistence type="predicted"/>
<keyword evidence="2" id="KW-1185">Reference proteome</keyword>
<dbReference type="AlphaFoldDB" id="A0A9N7U9X2"/>